<proteinExistence type="predicted"/>
<name>A0A9X1NJB0_9ACTN</name>
<gene>
    <name evidence="2" type="ORF">LR394_24950</name>
</gene>
<dbReference type="AlphaFoldDB" id="A0A9X1NJB0"/>
<dbReference type="RefSeq" id="WP_231446453.1">
    <property type="nucleotide sequence ID" value="NZ_JAJOMB010000015.1"/>
</dbReference>
<evidence type="ECO:0000313" key="3">
    <source>
        <dbReference type="Proteomes" id="UP001138997"/>
    </source>
</evidence>
<dbReference type="InterPro" id="IPR007278">
    <property type="entry name" value="DUF397"/>
</dbReference>
<comment type="caution">
    <text evidence="2">The sequence shown here is derived from an EMBL/GenBank/DDBJ whole genome shotgun (WGS) entry which is preliminary data.</text>
</comment>
<feature type="domain" description="DUF397" evidence="1">
    <location>
        <begin position="16"/>
        <end position="68"/>
    </location>
</feature>
<dbReference type="EMBL" id="JAJOMB010000015">
    <property type="protein sequence ID" value="MCD5314163.1"/>
    <property type="molecule type" value="Genomic_DNA"/>
</dbReference>
<organism evidence="2 3">
    <name type="scientific">Kineosporia babensis</name>
    <dbReference type="NCBI Taxonomy" id="499548"/>
    <lineage>
        <taxon>Bacteria</taxon>
        <taxon>Bacillati</taxon>
        <taxon>Actinomycetota</taxon>
        <taxon>Actinomycetes</taxon>
        <taxon>Kineosporiales</taxon>
        <taxon>Kineosporiaceae</taxon>
        <taxon>Kineosporia</taxon>
    </lineage>
</organism>
<accession>A0A9X1NJB0</accession>
<reference evidence="2" key="1">
    <citation type="submission" date="2021-11" db="EMBL/GenBank/DDBJ databases">
        <title>Streptomyces corallinus and Kineosporia corallina sp. nov., two new coral-derived marine actinobacteria.</title>
        <authorList>
            <person name="Buangrab K."/>
            <person name="Sutthacheep M."/>
            <person name="Yeemin T."/>
            <person name="Harunari E."/>
            <person name="Igarashi Y."/>
            <person name="Sripreechasak P."/>
            <person name="Kanchanasin P."/>
            <person name="Tanasupawat S."/>
            <person name="Phongsopitanun W."/>
        </authorList>
    </citation>
    <scope>NUCLEOTIDE SEQUENCE</scope>
    <source>
        <strain evidence="2">JCM 31032</strain>
    </source>
</reference>
<dbReference type="Proteomes" id="UP001138997">
    <property type="component" value="Unassembled WGS sequence"/>
</dbReference>
<evidence type="ECO:0000259" key="1">
    <source>
        <dbReference type="Pfam" id="PF04149"/>
    </source>
</evidence>
<dbReference type="Pfam" id="PF04149">
    <property type="entry name" value="DUF397"/>
    <property type="match status" value="1"/>
</dbReference>
<keyword evidence="3" id="KW-1185">Reference proteome</keyword>
<protein>
    <submittedName>
        <fullName evidence="2">DUF397 domain-containing protein</fullName>
    </submittedName>
</protein>
<evidence type="ECO:0000313" key="2">
    <source>
        <dbReference type="EMBL" id="MCD5314163.1"/>
    </source>
</evidence>
<sequence length="77" mass="8620">MISAPFGEFVMGIDSTWIKASGAEDSDEFVEMRRIDGMIEVRYSKDGETGDVLSFTPAEWDAWLDGAKKGEFDHLVQ</sequence>